<comment type="caution">
    <text evidence="6">The sequence shown here is derived from an EMBL/GenBank/DDBJ whole genome shotgun (WGS) entry which is preliminary data.</text>
</comment>
<evidence type="ECO:0000256" key="3">
    <source>
        <dbReference type="ARBA" id="ARBA00022801"/>
    </source>
</evidence>
<dbReference type="GO" id="GO:0005737">
    <property type="term" value="C:cytoplasm"/>
    <property type="evidence" value="ECO:0007669"/>
    <property type="project" value="TreeGrafter"/>
</dbReference>
<comment type="function">
    <text evidence="1">Catalyzes the reversible cyclization of carbamoyl aspartate to dihydroorotate.</text>
</comment>
<dbReference type="GO" id="GO:0004151">
    <property type="term" value="F:dihydroorotase activity"/>
    <property type="evidence" value="ECO:0007669"/>
    <property type="project" value="InterPro"/>
</dbReference>
<keyword evidence="4" id="KW-0862">Zinc</keyword>
<keyword evidence="3" id="KW-0378">Hydrolase</keyword>
<dbReference type="EMBL" id="QFNK01000211">
    <property type="protein sequence ID" value="PZO83403.1"/>
    <property type="molecule type" value="Genomic_DNA"/>
</dbReference>
<dbReference type="AlphaFoldDB" id="A0A2W4ZLT1"/>
<dbReference type="Proteomes" id="UP000249557">
    <property type="component" value="Unassembled WGS sequence"/>
</dbReference>
<dbReference type="GO" id="GO:0044205">
    <property type="term" value="P:'de novo' UMP biosynthetic process"/>
    <property type="evidence" value="ECO:0007669"/>
    <property type="project" value="UniProtKB-UniPathway"/>
</dbReference>
<dbReference type="Gene3D" id="3.20.20.140">
    <property type="entry name" value="Metal-dependent hydrolases"/>
    <property type="match status" value="1"/>
</dbReference>
<accession>A0A2W4ZLT1</accession>
<dbReference type="PIRSF" id="PIRSF001237">
    <property type="entry name" value="DHOdimr"/>
    <property type="match status" value="1"/>
</dbReference>
<dbReference type="PANTHER" id="PTHR43137">
    <property type="entry name" value="DIHYDROOROTASE"/>
    <property type="match status" value="1"/>
</dbReference>
<dbReference type="InterPro" id="IPR032466">
    <property type="entry name" value="Metal_Hydrolase"/>
</dbReference>
<sequence>MKITLPRWYDLHVHVRQGANMAAYIKDHLAMGCAGILAMPNTKPPVGKVFASDPLPYWSIEEYHGMIRAAGGDAFGAIIVPLYLTKDTTADMIVQGAKSGLLKACKYYPPHGTTNSDHGRPLDTFFQNGVFKAMEDNGVTICLHGEQHALSGEAYFGKNGNAEDIFYREHMPRLRDAYPDLKIVCEHITTKTAADFVRKSGNKTGATITPQHLLYTVADLLQGMKYHLYCLPLVKFDEDRAALREAVNDSNNTQFFAGTDSAPHTAKATPCGCAAGCYTGGIAPQLYAQAFDLNKGQNEFEAFLCRNGANFYNLPVPEETFTLVKEETPVHAMHGEDGDVMPLPLGLGQDTLPWKIIP</sequence>
<dbReference type="PROSITE" id="PS00482">
    <property type="entry name" value="DIHYDROOROTASE_1"/>
    <property type="match status" value="1"/>
</dbReference>
<dbReference type="PANTHER" id="PTHR43137:SF1">
    <property type="entry name" value="DIHYDROOROTASE"/>
    <property type="match status" value="1"/>
</dbReference>
<evidence type="ECO:0000313" key="6">
    <source>
        <dbReference type="EMBL" id="PZO83403.1"/>
    </source>
</evidence>
<organism evidence="6 7">
    <name type="scientific">Micavibrio aeruginosavorus</name>
    <dbReference type="NCBI Taxonomy" id="349221"/>
    <lineage>
        <taxon>Bacteria</taxon>
        <taxon>Pseudomonadati</taxon>
        <taxon>Bdellovibrionota</taxon>
        <taxon>Bdellovibrionia</taxon>
        <taxon>Bdellovibrionales</taxon>
        <taxon>Pseudobdellovibrionaceae</taxon>
        <taxon>Micavibrio</taxon>
    </lineage>
</organism>
<dbReference type="InterPro" id="IPR002195">
    <property type="entry name" value="Dihydroorotase_CS"/>
</dbReference>
<gene>
    <name evidence="6" type="ORF">DI626_09050</name>
</gene>
<evidence type="ECO:0000256" key="1">
    <source>
        <dbReference type="ARBA" id="ARBA00002368"/>
    </source>
</evidence>
<evidence type="ECO:0000256" key="5">
    <source>
        <dbReference type="ARBA" id="ARBA00022975"/>
    </source>
</evidence>
<evidence type="ECO:0000256" key="2">
    <source>
        <dbReference type="ARBA" id="ARBA00022723"/>
    </source>
</evidence>
<keyword evidence="2" id="KW-0479">Metal-binding</keyword>
<dbReference type="GO" id="GO:0006207">
    <property type="term" value="P:'de novo' pyrimidine nucleobase biosynthetic process"/>
    <property type="evidence" value="ECO:0007669"/>
    <property type="project" value="TreeGrafter"/>
</dbReference>
<dbReference type="GO" id="GO:0046872">
    <property type="term" value="F:metal ion binding"/>
    <property type="evidence" value="ECO:0007669"/>
    <property type="project" value="UniProtKB-KW"/>
</dbReference>
<protein>
    <submittedName>
        <fullName evidence="6">Dihydroorotase</fullName>
    </submittedName>
</protein>
<dbReference type="InterPro" id="IPR004721">
    <property type="entry name" value="DHOdimr"/>
</dbReference>
<dbReference type="SUPFAM" id="SSF51556">
    <property type="entry name" value="Metallo-dependent hydrolases"/>
    <property type="match status" value="1"/>
</dbReference>
<reference evidence="6 7" key="1">
    <citation type="submission" date="2017-08" db="EMBL/GenBank/DDBJ databases">
        <title>Infants hospitalized years apart are colonized by the same room-sourced microbial strains.</title>
        <authorList>
            <person name="Brooks B."/>
            <person name="Olm M.R."/>
            <person name="Firek B.A."/>
            <person name="Baker R."/>
            <person name="Thomas B.C."/>
            <person name="Morowitz M.J."/>
            <person name="Banfield J.F."/>
        </authorList>
    </citation>
    <scope>NUCLEOTIDE SEQUENCE [LARGE SCALE GENOMIC DNA]</scope>
    <source>
        <strain evidence="6">S2_018_000_R2_104</strain>
    </source>
</reference>
<dbReference type="UniPathway" id="UPA00070">
    <property type="reaction ID" value="UER00117"/>
</dbReference>
<proteinExistence type="predicted"/>
<evidence type="ECO:0000256" key="4">
    <source>
        <dbReference type="ARBA" id="ARBA00022833"/>
    </source>
</evidence>
<evidence type="ECO:0000313" key="7">
    <source>
        <dbReference type="Proteomes" id="UP000249557"/>
    </source>
</evidence>
<keyword evidence="5" id="KW-0665">Pyrimidine biosynthesis</keyword>
<name>A0A2W4ZLT1_9BACT</name>